<organism evidence="1 2">
    <name type="scientific">Trichobilharzia regenti</name>
    <name type="common">Nasal bird schistosome</name>
    <dbReference type="NCBI Taxonomy" id="157069"/>
    <lineage>
        <taxon>Eukaryota</taxon>
        <taxon>Metazoa</taxon>
        <taxon>Spiralia</taxon>
        <taxon>Lophotrochozoa</taxon>
        <taxon>Platyhelminthes</taxon>
        <taxon>Trematoda</taxon>
        <taxon>Digenea</taxon>
        <taxon>Strigeidida</taxon>
        <taxon>Schistosomatoidea</taxon>
        <taxon>Schistosomatidae</taxon>
        <taxon>Trichobilharzia</taxon>
    </lineage>
</organism>
<protein>
    <submittedName>
        <fullName evidence="2">Uncharacterized protein</fullName>
    </submittedName>
</protein>
<dbReference type="Proteomes" id="UP000050795">
    <property type="component" value="Unassembled WGS sequence"/>
</dbReference>
<dbReference type="AlphaFoldDB" id="A0AA85K147"/>
<reference evidence="2" key="2">
    <citation type="submission" date="2023-11" db="UniProtKB">
        <authorList>
            <consortium name="WormBaseParasite"/>
        </authorList>
    </citation>
    <scope>IDENTIFICATION</scope>
</reference>
<evidence type="ECO:0000313" key="1">
    <source>
        <dbReference type="Proteomes" id="UP000050795"/>
    </source>
</evidence>
<accession>A0AA85K147</accession>
<proteinExistence type="predicted"/>
<sequence>MFTVHQKQEKWRSQCNYHLYIQDLIGTASAFLLRHPFITLEALVSQCFLTSAALFSNVVLTSEANGKKLTLNFILQYHEVFPHITVWITLLYDIDVYMYKQHLNVHHPLGDIYRHYLVVQ</sequence>
<keyword evidence="1" id="KW-1185">Reference proteome</keyword>
<name>A0AA85K147_TRIRE</name>
<reference evidence="1" key="1">
    <citation type="submission" date="2022-06" db="EMBL/GenBank/DDBJ databases">
        <authorList>
            <person name="Berger JAMES D."/>
            <person name="Berger JAMES D."/>
        </authorList>
    </citation>
    <scope>NUCLEOTIDE SEQUENCE [LARGE SCALE GENOMIC DNA]</scope>
</reference>
<evidence type="ECO:0000313" key="2">
    <source>
        <dbReference type="WBParaSite" id="TREG1_70710.1"/>
    </source>
</evidence>
<dbReference type="WBParaSite" id="TREG1_70710.1">
    <property type="protein sequence ID" value="TREG1_70710.1"/>
    <property type="gene ID" value="TREG1_70710"/>
</dbReference>